<evidence type="ECO:0000256" key="4">
    <source>
        <dbReference type="ARBA" id="ARBA00022840"/>
    </source>
</evidence>
<feature type="domain" description="ABC transporter" evidence="5">
    <location>
        <begin position="25"/>
        <end position="252"/>
    </location>
</feature>
<dbReference type="InterPro" id="IPR003593">
    <property type="entry name" value="AAA+_ATPase"/>
</dbReference>
<dbReference type="SMART" id="SM00382">
    <property type="entry name" value="AAA"/>
    <property type="match status" value="1"/>
</dbReference>
<dbReference type="Pfam" id="PF00005">
    <property type="entry name" value="ABC_tran"/>
    <property type="match status" value="1"/>
</dbReference>
<keyword evidence="3" id="KW-0547">Nucleotide-binding</keyword>
<dbReference type="CDD" id="cd03268">
    <property type="entry name" value="ABC_BcrA_bacitracin_resist"/>
    <property type="match status" value="1"/>
</dbReference>
<dbReference type="PROSITE" id="PS00211">
    <property type="entry name" value="ABC_TRANSPORTER_1"/>
    <property type="match status" value="1"/>
</dbReference>
<comment type="similarity">
    <text evidence="1">Belongs to the ABC transporter superfamily.</text>
</comment>
<dbReference type="PANTHER" id="PTHR43335:SF4">
    <property type="entry name" value="ABC TRANSPORTER, ATP-BINDING PROTEIN"/>
    <property type="match status" value="1"/>
</dbReference>
<accession>A0ABX7Y5F8</accession>
<keyword evidence="2" id="KW-0813">Transport</keyword>
<dbReference type="InterPro" id="IPR027417">
    <property type="entry name" value="P-loop_NTPase"/>
</dbReference>
<dbReference type="InterPro" id="IPR017871">
    <property type="entry name" value="ABC_transporter-like_CS"/>
</dbReference>
<dbReference type="Gene3D" id="3.40.50.300">
    <property type="entry name" value="P-loop containing nucleotide triphosphate hydrolases"/>
    <property type="match status" value="1"/>
</dbReference>
<dbReference type="EMBL" id="CP072384">
    <property type="protein sequence ID" value="QUC08429.1"/>
    <property type="molecule type" value="Genomic_DNA"/>
</dbReference>
<organism evidence="6 7">
    <name type="scientific">Arachnia rubra</name>
    <dbReference type="NCBI Taxonomy" id="1547448"/>
    <lineage>
        <taxon>Bacteria</taxon>
        <taxon>Bacillati</taxon>
        <taxon>Actinomycetota</taxon>
        <taxon>Actinomycetes</taxon>
        <taxon>Propionibacteriales</taxon>
        <taxon>Propionibacteriaceae</taxon>
        <taxon>Arachnia</taxon>
    </lineage>
</organism>
<dbReference type="GO" id="GO:0005524">
    <property type="term" value="F:ATP binding"/>
    <property type="evidence" value="ECO:0007669"/>
    <property type="project" value="UniProtKB-KW"/>
</dbReference>
<reference evidence="6 7" key="1">
    <citation type="submission" date="2021-03" db="EMBL/GenBank/DDBJ databases">
        <title>Human Oral Microbial Genomes.</title>
        <authorList>
            <person name="Johnston C.D."/>
            <person name="Chen T."/>
            <person name="Dewhirst F.E."/>
        </authorList>
    </citation>
    <scope>NUCLEOTIDE SEQUENCE [LARGE SCALE GENOMIC DNA]</scope>
    <source>
        <strain evidence="6 7">DSMZ 100122</strain>
    </source>
</reference>
<name>A0ABX7Y5F8_9ACTN</name>
<evidence type="ECO:0000313" key="7">
    <source>
        <dbReference type="Proteomes" id="UP000678513"/>
    </source>
</evidence>
<evidence type="ECO:0000259" key="5">
    <source>
        <dbReference type="PROSITE" id="PS50893"/>
    </source>
</evidence>
<evidence type="ECO:0000256" key="2">
    <source>
        <dbReference type="ARBA" id="ARBA00022448"/>
    </source>
</evidence>
<dbReference type="PROSITE" id="PS50893">
    <property type="entry name" value="ABC_TRANSPORTER_2"/>
    <property type="match status" value="1"/>
</dbReference>
<sequence length="333" mass="36063">MLAATIQPPMATQPLTPPPVRQWAVETRGVTKRYGSQTVVDHVDLAIPQGGVYGFLGPNGAGKSTTMKMLLGLAKPTSGEVRIFGRDLRANRGDILPRIGSLIEGPAFYPHLTGAENLRLVADYLSCDRESVDRTLHIVGLTDAAKKKARQYSLGMKQRLGIAMALISDPELLLLDEPTNGLDPAGVAEIRGLITQLAHERGITIMVSSHLLSEIEQMADVVGIIQAGHLRYQGTLAGLRDQGRLVMKVSPVNTAMAHLESLGLRPETVGNEIFLPPMQDDLIADAVARLVGAGVRIARVELQRKSLEEAFLELTETPVVMAEQPKRGRRSRA</sequence>
<dbReference type="Proteomes" id="UP000678513">
    <property type="component" value="Chromosome"/>
</dbReference>
<proteinExistence type="inferred from homology"/>
<dbReference type="InterPro" id="IPR003439">
    <property type="entry name" value="ABC_transporter-like_ATP-bd"/>
</dbReference>
<dbReference type="SUPFAM" id="SSF52540">
    <property type="entry name" value="P-loop containing nucleoside triphosphate hydrolases"/>
    <property type="match status" value="1"/>
</dbReference>
<keyword evidence="4 6" id="KW-0067">ATP-binding</keyword>
<dbReference type="PANTHER" id="PTHR43335">
    <property type="entry name" value="ABC TRANSPORTER, ATP-BINDING PROTEIN"/>
    <property type="match status" value="1"/>
</dbReference>
<gene>
    <name evidence="6" type="ORF">J5A65_01370</name>
</gene>
<evidence type="ECO:0000313" key="6">
    <source>
        <dbReference type="EMBL" id="QUC08429.1"/>
    </source>
</evidence>
<evidence type="ECO:0000256" key="3">
    <source>
        <dbReference type="ARBA" id="ARBA00022741"/>
    </source>
</evidence>
<protein>
    <submittedName>
        <fullName evidence="6">ABC transporter ATP-binding protein</fullName>
    </submittedName>
</protein>
<evidence type="ECO:0000256" key="1">
    <source>
        <dbReference type="ARBA" id="ARBA00005417"/>
    </source>
</evidence>
<keyword evidence="7" id="KW-1185">Reference proteome</keyword>